<feature type="domain" description="U1-type" evidence="6">
    <location>
        <begin position="128"/>
        <end position="161"/>
    </location>
</feature>
<feature type="domain" description="U1-type" evidence="6">
    <location>
        <begin position="910"/>
        <end position="940"/>
    </location>
</feature>
<dbReference type="Proteomes" id="UP000053240">
    <property type="component" value="Unassembled WGS sequence"/>
</dbReference>
<dbReference type="GO" id="GO:0003676">
    <property type="term" value="F:nucleic acid binding"/>
    <property type="evidence" value="ECO:0007669"/>
    <property type="project" value="InterPro"/>
</dbReference>
<organism evidence="7 8">
    <name type="scientific">Papilio machaon</name>
    <name type="common">Old World swallowtail butterfly</name>
    <dbReference type="NCBI Taxonomy" id="76193"/>
    <lineage>
        <taxon>Eukaryota</taxon>
        <taxon>Metazoa</taxon>
        <taxon>Ecdysozoa</taxon>
        <taxon>Arthropoda</taxon>
        <taxon>Hexapoda</taxon>
        <taxon>Insecta</taxon>
        <taxon>Pterygota</taxon>
        <taxon>Neoptera</taxon>
        <taxon>Endopterygota</taxon>
        <taxon>Lepidoptera</taxon>
        <taxon>Glossata</taxon>
        <taxon>Ditrysia</taxon>
        <taxon>Papilionoidea</taxon>
        <taxon>Papilionidae</taxon>
        <taxon>Papilioninae</taxon>
        <taxon>Papilio</taxon>
    </lineage>
</organism>
<feature type="domain" description="C2H2-type" evidence="5">
    <location>
        <begin position="634"/>
        <end position="658"/>
    </location>
</feature>
<keyword evidence="1" id="KW-0479">Metal-binding</keyword>
<feature type="domain" description="U1-type" evidence="6">
    <location>
        <begin position="503"/>
        <end position="536"/>
    </location>
</feature>
<evidence type="ECO:0008006" key="9">
    <source>
        <dbReference type="Google" id="ProtNLM"/>
    </source>
</evidence>
<dbReference type="InterPro" id="IPR013087">
    <property type="entry name" value="Znf_C2H2_type"/>
</dbReference>
<dbReference type="SMART" id="SM00355">
    <property type="entry name" value="ZnF_C2H2"/>
    <property type="match status" value="7"/>
</dbReference>
<feature type="domain" description="U1-type" evidence="6">
    <location>
        <begin position="631"/>
        <end position="660"/>
    </location>
</feature>
<evidence type="ECO:0000256" key="2">
    <source>
        <dbReference type="ARBA" id="ARBA00022771"/>
    </source>
</evidence>
<dbReference type="EMBL" id="KQ460736">
    <property type="protein sequence ID" value="KPJ12608.1"/>
    <property type="molecule type" value="Genomic_DNA"/>
</dbReference>
<feature type="domain" description="C2H2-type" evidence="5">
    <location>
        <begin position="346"/>
        <end position="367"/>
    </location>
</feature>
<keyword evidence="8" id="KW-1185">Reference proteome</keyword>
<dbReference type="Gene3D" id="3.30.160.60">
    <property type="entry name" value="Classic Zinc Finger"/>
    <property type="match status" value="1"/>
</dbReference>
<feature type="region of interest" description="Disordered" evidence="4">
    <location>
        <begin position="580"/>
        <end position="603"/>
    </location>
</feature>
<dbReference type="AlphaFoldDB" id="A0A0N1PFR9"/>
<evidence type="ECO:0000259" key="6">
    <source>
        <dbReference type="SMART" id="SM00451"/>
    </source>
</evidence>
<evidence type="ECO:0000256" key="3">
    <source>
        <dbReference type="ARBA" id="ARBA00022833"/>
    </source>
</evidence>
<feature type="domain" description="C2H2-type" evidence="5">
    <location>
        <begin position="753"/>
        <end position="778"/>
    </location>
</feature>
<feature type="compositionally biased region" description="Basic and acidic residues" evidence="4">
    <location>
        <begin position="580"/>
        <end position="602"/>
    </location>
</feature>
<feature type="domain" description="C2H2-type" evidence="5">
    <location>
        <begin position="506"/>
        <end position="529"/>
    </location>
</feature>
<evidence type="ECO:0000256" key="4">
    <source>
        <dbReference type="SAM" id="MobiDB-lite"/>
    </source>
</evidence>
<name>A0A0N1PFR9_PAPMA</name>
<dbReference type="InterPro" id="IPR013085">
    <property type="entry name" value="U1-CZ_Znf_C2H2"/>
</dbReference>
<feature type="domain" description="U1-type" evidence="6">
    <location>
        <begin position="866"/>
        <end position="901"/>
    </location>
</feature>
<dbReference type="GO" id="GO:0008270">
    <property type="term" value="F:zinc ion binding"/>
    <property type="evidence" value="ECO:0007669"/>
    <property type="project" value="UniProtKB-KW"/>
</dbReference>
<protein>
    <recommendedName>
        <fullName evidence="9">C2H2-type domain-containing protein</fullName>
    </recommendedName>
</protein>
<gene>
    <name evidence="7" type="ORF">RR48_02241</name>
</gene>
<evidence type="ECO:0000259" key="5">
    <source>
        <dbReference type="SMART" id="SM00355"/>
    </source>
</evidence>
<dbReference type="InterPro" id="IPR003604">
    <property type="entry name" value="Matrin/U1-like-C_Znf_C2H2"/>
</dbReference>
<dbReference type="Pfam" id="PF06220">
    <property type="entry name" value="zf-U1"/>
    <property type="match status" value="1"/>
</dbReference>
<feature type="domain" description="C2H2-type" evidence="5">
    <location>
        <begin position="913"/>
        <end position="936"/>
    </location>
</feature>
<keyword evidence="2" id="KW-0863">Zinc-finger</keyword>
<evidence type="ECO:0000256" key="1">
    <source>
        <dbReference type="ARBA" id="ARBA00022723"/>
    </source>
</evidence>
<feature type="domain" description="C2H2-type" evidence="5">
    <location>
        <begin position="869"/>
        <end position="894"/>
    </location>
</feature>
<accession>A0A0N1PFR9</accession>
<keyword evidence="3" id="KW-0862">Zinc</keyword>
<feature type="domain" description="U1-type" evidence="6">
    <location>
        <begin position="750"/>
        <end position="785"/>
    </location>
</feature>
<feature type="domain" description="U1-type" evidence="6">
    <location>
        <begin position="676"/>
        <end position="709"/>
    </location>
</feature>
<proteinExistence type="predicted"/>
<dbReference type="InParanoid" id="A0A0N1PFR9"/>
<feature type="domain" description="U1-type" evidence="6">
    <location>
        <begin position="832"/>
        <end position="864"/>
    </location>
</feature>
<dbReference type="SMART" id="SM00451">
    <property type="entry name" value="ZnF_U1"/>
    <property type="match status" value="8"/>
</dbReference>
<evidence type="ECO:0000313" key="7">
    <source>
        <dbReference type="EMBL" id="KPJ12608.1"/>
    </source>
</evidence>
<feature type="domain" description="C2H2-type" evidence="5">
    <location>
        <begin position="798"/>
        <end position="821"/>
    </location>
</feature>
<reference evidence="7 8" key="1">
    <citation type="journal article" date="2015" name="Nat. Commun.">
        <title>Outbred genome sequencing and CRISPR/Cas9 gene editing in butterflies.</title>
        <authorList>
            <person name="Li X."/>
            <person name="Fan D."/>
            <person name="Zhang W."/>
            <person name="Liu G."/>
            <person name="Zhang L."/>
            <person name="Zhao L."/>
            <person name="Fang X."/>
            <person name="Chen L."/>
            <person name="Dong Y."/>
            <person name="Chen Y."/>
            <person name="Ding Y."/>
            <person name="Zhao R."/>
            <person name="Feng M."/>
            <person name="Zhu Y."/>
            <person name="Feng Y."/>
            <person name="Jiang X."/>
            <person name="Zhu D."/>
            <person name="Xiang H."/>
            <person name="Feng X."/>
            <person name="Li S."/>
            <person name="Wang J."/>
            <person name="Zhang G."/>
            <person name="Kronforst M.R."/>
            <person name="Wang W."/>
        </authorList>
    </citation>
    <scope>NUCLEOTIDE SEQUENCE [LARGE SCALE GENOMIC DNA]</scope>
    <source>
        <strain evidence="7">Ya'a_city_454_Pm</strain>
        <tissue evidence="7">Whole body</tissue>
    </source>
</reference>
<sequence length="946" mass="109133">MVAILRDCKPFAGGYKVCSCLHNVVLVGLEARQKVLETPCIMYTDLEQLELPDGGCEIEVLDISSLDGATISGYMKGEPLAKKILEELSEKCEISNTYRLQVWKLCDALWGADLDNGDTSYIDIETNIQKSLCHICNVEVPSGYMLSHQNSEKHKTYVKISEIALERVRRQMSETYTSENKIPSMYFCQSCVVLVPNNDKQLHLISIQHKNSIIIDKLLNDFSKLYFDDGIDIEKELKHKKIVSSEPIIEEDELINLNNNESDEITVSSLDNLNPNDVDELIIQPIELPLDEELKIIIDNLNTDITKYKLEYLDKDYVIILTEDGVKFKLKHENFHSFYPLDIKHVQCKLCCQIARNLKEHIFEEEHLTKLALPIDKNCIRKIDDSKGHCILCNEIIHNPDIHALCDKNHDILMIKAMVFDKDDTKITEIVQNKNEKKDNNSENTTFKDNTIKKREIASKYYFCNVCYIPVNKKDTEIHCDDPKHISNAKIESHYLLDYSYALSKLRCTICKIYFPINKMKDHLKNYEHKSTYDALLTANYLKKTTKNVFCELCIVYMRIGNEIKHIESLGHVAQLKSKTKAESKTDKKDTKDNVQKIDENKPQNVTLVGKNNTDMKSGNDKVNVQLNSNQKSVTCKVCDIKMLDNEKDVKNHLLKYHKIDDTKSIKDNSKMRLTGNLFICETCCEYVTIEDELKHLSSPTHIVKALRKSDIDDNKINVQVKKDDTNNNQQPSTSKDIIFMPRFKKTDTKKKRYCFICAISVYDDIDSIQRHENGKKHNSNFESILKINKIEDRDVYLQCTLCCMPLERNELITHINSDYHLRKENVKKGVNTVTYCDTCQKFITTKIEAHILSAAHKSREIPKNVASYLCHLCDVSLTNSDMNIKEHNDGSQHKNNVKMLDDNTIKISNDKFYCETCEMSVTYKLIRQHINTSKHLILMGNDVPQ</sequence>
<evidence type="ECO:0000313" key="8">
    <source>
        <dbReference type="Proteomes" id="UP000053240"/>
    </source>
</evidence>